<evidence type="ECO:0000259" key="1">
    <source>
        <dbReference type="Pfam" id="PF24048"/>
    </source>
</evidence>
<dbReference type="Gene3D" id="3.80.10.10">
    <property type="entry name" value="Ribonuclease Inhibitor"/>
    <property type="match status" value="1"/>
</dbReference>
<name>A0A5B7JSZ1_PORTR</name>
<reference evidence="2 3" key="1">
    <citation type="submission" date="2019-05" db="EMBL/GenBank/DDBJ databases">
        <title>Another draft genome of Portunus trituberculatus and its Hox gene families provides insights of decapod evolution.</title>
        <authorList>
            <person name="Jeong J.-H."/>
            <person name="Song I."/>
            <person name="Kim S."/>
            <person name="Choi T."/>
            <person name="Kim D."/>
            <person name="Ryu S."/>
            <person name="Kim W."/>
        </authorList>
    </citation>
    <scope>NUCLEOTIDE SEQUENCE [LARGE SCALE GENOMIC DNA]</scope>
    <source>
        <tissue evidence="2">Muscle</tissue>
    </source>
</reference>
<feature type="domain" description="NXF1/2/3/5-like leucine-rich repeat" evidence="1">
    <location>
        <begin position="1"/>
        <end position="94"/>
    </location>
</feature>
<evidence type="ECO:0000313" key="3">
    <source>
        <dbReference type="Proteomes" id="UP000324222"/>
    </source>
</evidence>
<gene>
    <name evidence="2" type="primary">NXF1_0</name>
    <name evidence="2" type="ORF">E2C01_092841</name>
</gene>
<organism evidence="2 3">
    <name type="scientific">Portunus trituberculatus</name>
    <name type="common">Swimming crab</name>
    <name type="synonym">Neptunus trituberculatus</name>
    <dbReference type="NCBI Taxonomy" id="210409"/>
    <lineage>
        <taxon>Eukaryota</taxon>
        <taxon>Metazoa</taxon>
        <taxon>Ecdysozoa</taxon>
        <taxon>Arthropoda</taxon>
        <taxon>Crustacea</taxon>
        <taxon>Multicrustacea</taxon>
        <taxon>Malacostraca</taxon>
        <taxon>Eumalacostraca</taxon>
        <taxon>Eucarida</taxon>
        <taxon>Decapoda</taxon>
        <taxon>Pleocyemata</taxon>
        <taxon>Brachyura</taxon>
        <taxon>Eubrachyura</taxon>
        <taxon>Portunoidea</taxon>
        <taxon>Portunidae</taxon>
        <taxon>Portuninae</taxon>
        <taxon>Portunus</taxon>
    </lineage>
</organism>
<dbReference type="GO" id="GO:0016973">
    <property type="term" value="P:poly(A)+ mRNA export from nucleus"/>
    <property type="evidence" value="ECO:0007669"/>
    <property type="project" value="TreeGrafter"/>
</dbReference>
<comment type="caution">
    <text evidence="2">The sequence shown here is derived from an EMBL/GenBank/DDBJ whole genome shotgun (WGS) entry which is preliminary data.</text>
</comment>
<evidence type="ECO:0000313" key="2">
    <source>
        <dbReference type="EMBL" id="MPC97523.1"/>
    </source>
</evidence>
<dbReference type="PROSITE" id="PS51450">
    <property type="entry name" value="LRR"/>
    <property type="match status" value="2"/>
</dbReference>
<dbReference type="SMART" id="SM00365">
    <property type="entry name" value="LRR_SD22"/>
    <property type="match status" value="2"/>
</dbReference>
<dbReference type="EMBL" id="VSRR010110373">
    <property type="protein sequence ID" value="MPC97523.1"/>
    <property type="molecule type" value="Genomic_DNA"/>
</dbReference>
<dbReference type="SUPFAM" id="SSF52058">
    <property type="entry name" value="L domain-like"/>
    <property type="match status" value="1"/>
</dbReference>
<dbReference type="Pfam" id="PF24048">
    <property type="entry name" value="LRR_NXF1-5"/>
    <property type="match status" value="1"/>
</dbReference>
<dbReference type="OrthoDB" id="25872at2759"/>
<sequence length="95" mass="11017">MQIVVNIIMEHIPHVEEIDLSHNKITCLDELDRLMSSCTNLHRLSLKKNKLTSPESLDKLSGMQITDLTLEDNPLCDRFRDTESYIRQVISRLPL</sequence>
<dbReference type="InterPro" id="IPR001611">
    <property type="entry name" value="Leu-rich_rpt"/>
</dbReference>
<keyword evidence="3" id="KW-1185">Reference proteome</keyword>
<dbReference type="PANTHER" id="PTHR10662:SF22">
    <property type="entry name" value="NUCLEAR RNA EXPORT FACTOR 1"/>
    <property type="match status" value="1"/>
</dbReference>
<proteinExistence type="predicted"/>
<dbReference type="GO" id="GO:0003723">
    <property type="term" value="F:RNA binding"/>
    <property type="evidence" value="ECO:0007669"/>
    <property type="project" value="TreeGrafter"/>
</dbReference>
<accession>A0A5B7JSZ1</accession>
<dbReference type="GO" id="GO:0005634">
    <property type="term" value="C:nucleus"/>
    <property type="evidence" value="ECO:0007669"/>
    <property type="project" value="TreeGrafter"/>
</dbReference>
<dbReference type="Proteomes" id="UP000324222">
    <property type="component" value="Unassembled WGS sequence"/>
</dbReference>
<dbReference type="PANTHER" id="PTHR10662">
    <property type="entry name" value="NUCLEAR RNA EXPORT FACTOR"/>
    <property type="match status" value="1"/>
</dbReference>
<dbReference type="InterPro" id="IPR030217">
    <property type="entry name" value="NXF_fam"/>
</dbReference>
<dbReference type="AlphaFoldDB" id="A0A5B7JSZ1"/>
<dbReference type="InterPro" id="IPR057125">
    <property type="entry name" value="NXF1/2/3/5-like_LRR"/>
</dbReference>
<protein>
    <submittedName>
        <fullName evidence="2">Nuclear RNA export factor 1</fullName>
    </submittedName>
</protein>
<dbReference type="InterPro" id="IPR032675">
    <property type="entry name" value="LRR_dom_sf"/>
</dbReference>